<protein>
    <submittedName>
        <fullName evidence="2">ATP-grasp ribosomal peptide maturase</fullName>
    </submittedName>
</protein>
<dbReference type="Gene3D" id="3.30.470.20">
    <property type="entry name" value="ATP-grasp fold, B domain"/>
    <property type="match status" value="1"/>
</dbReference>
<organism evidence="2 3">
    <name type="scientific">Streptomyces sp. 900105755</name>
    <dbReference type="NCBI Taxonomy" id="3154389"/>
    <lineage>
        <taxon>Bacteria</taxon>
        <taxon>Bacillati</taxon>
        <taxon>Actinomycetota</taxon>
        <taxon>Actinomycetes</taxon>
        <taxon>Kitasatosporales</taxon>
        <taxon>Streptomycetaceae</taxon>
        <taxon>Streptomyces</taxon>
    </lineage>
</organism>
<dbReference type="Pfam" id="PF21068">
    <property type="entry name" value="ATPgraspMvdD"/>
    <property type="match status" value="1"/>
</dbReference>
<dbReference type="PANTHER" id="PTHR21621">
    <property type="entry name" value="RIBOSOMAL PROTEIN S6 MODIFICATION PROTEIN"/>
    <property type="match status" value="1"/>
</dbReference>
<dbReference type="RefSeq" id="WP_351961422.1">
    <property type="nucleotide sequence ID" value="NZ_JBEOZM010000028.1"/>
</dbReference>
<gene>
    <name evidence="2" type="primary">tgmB</name>
    <name evidence="2" type="ORF">ABT211_38605</name>
</gene>
<dbReference type="EMBL" id="JBEOZM010000028">
    <property type="protein sequence ID" value="MER6273137.1"/>
    <property type="molecule type" value="Genomic_DNA"/>
</dbReference>
<feature type="domain" description="MvdD-like pre-ATP grasp" evidence="1">
    <location>
        <begin position="2"/>
        <end position="113"/>
    </location>
</feature>
<name>A0ABV1TT28_9ACTN</name>
<evidence type="ECO:0000313" key="2">
    <source>
        <dbReference type="EMBL" id="MER6273137.1"/>
    </source>
</evidence>
<evidence type="ECO:0000313" key="3">
    <source>
        <dbReference type="Proteomes" id="UP001490365"/>
    </source>
</evidence>
<dbReference type="PANTHER" id="PTHR21621:SF0">
    <property type="entry name" value="BETA-CITRYLGLUTAMATE SYNTHASE B-RELATED"/>
    <property type="match status" value="1"/>
</dbReference>
<dbReference type="SUPFAM" id="SSF56059">
    <property type="entry name" value="Glutathione synthetase ATP-binding domain-like"/>
    <property type="match status" value="1"/>
</dbReference>
<proteinExistence type="predicted"/>
<dbReference type="InterPro" id="IPR048936">
    <property type="entry name" value="MvdD-like_ATPgrasp"/>
</dbReference>
<comment type="caution">
    <text evidence="2">The sequence shown here is derived from an EMBL/GenBank/DDBJ whole genome shotgun (WGS) entry which is preliminary data.</text>
</comment>
<accession>A0ABV1TT28</accession>
<evidence type="ECO:0000259" key="1">
    <source>
        <dbReference type="Pfam" id="PF21068"/>
    </source>
</evidence>
<sequence>MTVLILTSEEDVTADMVVLRLHEAGVPVVRLDPADLTSGVALSGEYVQGVSRGHLSVNGRLVSVNGLRSIWLRRPGAAAARAAQPSAWLTEESEQALYGMLRGTEARWMNHPDAARGARHKPWQLRLAQQSGLAVPATLITTFPQAARDFAERFPDLVVKPVSGAHPQEPPRAVPTSRVAPDTDFAAVAFGPTLLQRRVAKRADIRLTVVGDRLLAARKPVSPDAHPDDVDVRFAPSDSPWQEAQVPPRVAEAVHTYMKDAGLAYGAFDFAEDADGIWWFLECNQSGQFGFVEMDTGQPIAETIAGWLAHGSDRCRSYADRGRSTTP</sequence>
<dbReference type="Proteomes" id="UP001490365">
    <property type="component" value="Unassembled WGS sequence"/>
</dbReference>
<dbReference type="InterPro" id="IPR026449">
    <property type="entry name" value="GRASP_SAV_5884"/>
</dbReference>
<keyword evidence="3" id="KW-1185">Reference proteome</keyword>
<reference evidence="2 3" key="1">
    <citation type="submission" date="2024-06" db="EMBL/GenBank/DDBJ databases">
        <title>The Natural Products Discovery Center: Release of the First 8490 Sequenced Strains for Exploring Actinobacteria Biosynthetic Diversity.</title>
        <authorList>
            <person name="Kalkreuter E."/>
            <person name="Kautsar S.A."/>
            <person name="Yang D."/>
            <person name="Bader C.D."/>
            <person name="Teijaro C.N."/>
            <person name="Fluegel L."/>
            <person name="Davis C.M."/>
            <person name="Simpson J.R."/>
            <person name="Lauterbach L."/>
            <person name="Steele A.D."/>
            <person name="Gui C."/>
            <person name="Meng S."/>
            <person name="Li G."/>
            <person name="Viehrig K."/>
            <person name="Ye F."/>
            <person name="Su P."/>
            <person name="Kiefer A.F."/>
            <person name="Nichols A."/>
            <person name="Cepeda A.J."/>
            <person name="Yan W."/>
            <person name="Fan B."/>
            <person name="Jiang Y."/>
            <person name="Adhikari A."/>
            <person name="Zheng C.-J."/>
            <person name="Schuster L."/>
            <person name="Cowan T.M."/>
            <person name="Smanski M.J."/>
            <person name="Chevrette M.G."/>
            <person name="De Carvalho L.P.S."/>
            <person name="Shen B."/>
        </authorList>
    </citation>
    <scope>NUCLEOTIDE SEQUENCE [LARGE SCALE GENOMIC DNA]</scope>
    <source>
        <strain evidence="2 3">NPDC001694</strain>
    </source>
</reference>
<dbReference type="NCBIfam" id="TIGR04187">
    <property type="entry name" value="GRASP_SAV_5884"/>
    <property type="match status" value="1"/>
</dbReference>